<dbReference type="PANTHER" id="PTHR45748:SF4">
    <property type="entry name" value="1-PHOSPHATIDYLINOSITOL-3-PHOSPHATE 5-KINASE FAB1D-RELATED"/>
    <property type="match status" value="1"/>
</dbReference>
<keyword evidence="4 6" id="KW-0418">Kinase</keyword>
<evidence type="ECO:0000256" key="7">
    <source>
        <dbReference type="SAM" id="MobiDB-lite"/>
    </source>
</evidence>
<evidence type="ECO:0000313" key="9">
    <source>
        <dbReference type="Proteomes" id="UP000813463"/>
    </source>
</evidence>
<dbReference type="GeneID" id="110787850"/>
<feature type="region of interest" description="Disordered" evidence="7">
    <location>
        <begin position="132"/>
        <end position="174"/>
    </location>
</feature>
<dbReference type="KEGG" id="soe:110787850"/>
<dbReference type="PANTHER" id="PTHR45748">
    <property type="entry name" value="1-PHOSPHATIDYLINOSITOL 3-PHOSPHATE 5-KINASE-RELATED"/>
    <property type="match status" value="1"/>
</dbReference>
<feature type="compositionally biased region" description="Basic and acidic residues" evidence="7">
    <location>
        <begin position="633"/>
        <end position="659"/>
    </location>
</feature>
<feature type="region of interest" description="Disordered" evidence="7">
    <location>
        <begin position="620"/>
        <end position="683"/>
    </location>
</feature>
<feature type="region of interest" description="Disordered" evidence="7">
    <location>
        <begin position="76"/>
        <end position="100"/>
    </location>
</feature>
<dbReference type="GO" id="GO:0005524">
    <property type="term" value="F:ATP binding"/>
    <property type="evidence" value="ECO:0007669"/>
    <property type="project" value="UniProtKB-UniRule"/>
</dbReference>
<dbReference type="SUPFAM" id="SSF56104">
    <property type="entry name" value="SAICAR synthase-like"/>
    <property type="match status" value="1"/>
</dbReference>
<protein>
    <recommendedName>
        <fullName evidence="1">1-phosphatidylinositol-3-phosphate 5-kinase</fullName>
        <ecNumber evidence="1">2.7.1.150</ecNumber>
    </recommendedName>
</protein>
<dbReference type="PROSITE" id="PS51455">
    <property type="entry name" value="PIPK"/>
    <property type="match status" value="1"/>
</dbReference>
<dbReference type="SUPFAM" id="SSF52029">
    <property type="entry name" value="GroEL apical domain-like"/>
    <property type="match status" value="1"/>
</dbReference>
<accession>A0A9R0IGH3</accession>
<evidence type="ECO:0000256" key="2">
    <source>
        <dbReference type="ARBA" id="ARBA00022679"/>
    </source>
</evidence>
<dbReference type="Proteomes" id="UP000813463">
    <property type="component" value="Chromosome 2"/>
</dbReference>
<feature type="domain" description="PIPK" evidence="8">
    <location>
        <begin position="1334"/>
        <end position="1653"/>
    </location>
</feature>
<evidence type="ECO:0000256" key="6">
    <source>
        <dbReference type="PROSITE-ProRule" id="PRU00781"/>
    </source>
</evidence>
<evidence type="ECO:0000256" key="3">
    <source>
        <dbReference type="ARBA" id="ARBA00022741"/>
    </source>
</evidence>
<dbReference type="InterPro" id="IPR027483">
    <property type="entry name" value="PInositol-4-P-4/5-kinase_C_sf"/>
</dbReference>
<dbReference type="InterPro" id="IPR027484">
    <property type="entry name" value="PInositol-4-P-5-kinase_N"/>
</dbReference>
<reference evidence="9" key="1">
    <citation type="journal article" date="2021" name="Nat. Commun.">
        <title>Genomic analyses provide insights into spinach domestication and the genetic basis of agronomic traits.</title>
        <authorList>
            <person name="Cai X."/>
            <person name="Sun X."/>
            <person name="Xu C."/>
            <person name="Sun H."/>
            <person name="Wang X."/>
            <person name="Ge C."/>
            <person name="Zhang Z."/>
            <person name="Wang Q."/>
            <person name="Fei Z."/>
            <person name="Jiao C."/>
            <person name="Wang Q."/>
        </authorList>
    </citation>
    <scope>NUCLEOTIDE SEQUENCE [LARGE SCALE GENOMIC DNA]</scope>
    <source>
        <strain evidence="9">cv. Varoflay</strain>
    </source>
</reference>
<dbReference type="RefSeq" id="XP_021848210.2">
    <property type="nucleotide sequence ID" value="XM_021992518.2"/>
</dbReference>
<feature type="compositionally biased region" description="Polar residues" evidence="7">
    <location>
        <begin position="621"/>
        <end position="631"/>
    </location>
</feature>
<dbReference type="GO" id="GO:0010008">
    <property type="term" value="C:endosome membrane"/>
    <property type="evidence" value="ECO:0000318"/>
    <property type="project" value="GO_Central"/>
</dbReference>
<dbReference type="GO" id="GO:0007033">
    <property type="term" value="P:vacuole organization"/>
    <property type="evidence" value="ECO:0000318"/>
    <property type="project" value="GO_Central"/>
</dbReference>
<dbReference type="Pfam" id="PF01504">
    <property type="entry name" value="PIP5K"/>
    <property type="match status" value="2"/>
</dbReference>
<dbReference type="CDD" id="cd17300">
    <property type="entry name" value="PIPKc_PIKfyve"/>
    <property type="match status" value="1"/>
</dbReference>
<gene>
    <name evidence="10" type="primary">LOC110787850</name>
</gene>
<dbReference type="Pfam" id="PF00118">
    <property type="entry name" value="Cpn60_TCP1"/>
    <property type="match status" value="1"/>
</dbReference>
<keyword evidence="3 6" id="KW-0547">Nucleotide-binding</keyword>
<evidence type="ECO:0000256" key="4">
    <source>
        <dbReference type="ARBA" id="ARBA00022777"/>
    </source>
</evidence>
<evidence type="ECO:0000256" key="1">
    <source>
        <dbReference type="ARBA" id="ARBA00012009"/>
    </source>
</evidence>
<feature type="compositionally biased region" description="Acidic residues" evidence="7">
    <location>
        <begin position="134"/>
        <end position="149"/>
    </location>
</feature>
<feature type="region of interest" description="Disordered" evidence="7">
    <location>
        <begin position="1162"/>
        <end position="1192"/>
    </location>
</feature>
<dbReference type="InterPro" id="IPR044769">
    <property type="entry name" value="PIKfyve_PIPKc"/>
</dbReference>
<evidence type="ECO:0000256" key="5">
    <source>
        <dbReference type="ARBA" id="ARBA00022840"/>
    </source>
</evidence>
<dbReference type="InterPro" id="IPR027409">
    <property type="entry name" value="GroEL-like_apical_dom_sf"/>
</dbReference>
<dbReference type="EC" id="2.7.1.150" evidence="1"/>
<dbReference type="Gene3D" id="3.50.7.10">
    <property type="entry name" value="GroEL"/>
    <property type="match status" value="1"/>
</dbReference>
<proteinExistence type="predicted"/>
<keyword evidence="2 6" id="KW-0808">Transferase</keyword>
<dbReference type="Gene3D" id="3.30.800.10">
    <property type="entry name" value="Phosphatidylinositol Phosphate Kinase II Beta"/>
    <property type="match status" value="1"/>
</dbReference>
<evidence type="ECO:0000313" key="10">
    <source>
        <dbReference type="RefSeq" id="XP_021848210.2"/>
    </source>
</evidence>
<dbReference type="SMART" id="SM00330">
    <property type="entry name" value="PIPKc"/>
    <property type="match status" value="1"/>
</dbReference>
<dbReference type="Gene3D" id="3.30.810.10">
    <property type="entry name" value="2-Layer Sandwich"/>
    <property type="match status" value="1"/>
</dbReference>
<name>A0A9R0IGH3_SPIOL</name>
<keyword evidence="9" id="KW-1185">Reference proteome</keyword>
<feature type="region of interest" description="Disordered" evidence="7">
    <location>
        <begin position="1"/>
        <end position="64"/>
    </location>
</feature>
<dbReference type="InterPro" id="IPR002423">
    <property type="entry name" value="Cpn60/GroEL/TCP-1"/>
</dbReference>
<evidence type="ECO:0000259" key="8">
    <source>
        <dbReference type="PROSITE" id="PS51455"/>
    </source>
</evidence>
<feature type="compositionally biased region" description="Basic and acidic residues" evidence="7">
    <location>
        <begin position="1"/>
        <end position="12"/>
    </location>
</feature>
<dbReference type="GO" id="GO:0046854">
    <property type="term" value="P:phosphatidylinositol phosphate biosynthetic process"/>
    <property type="evidence" value="ECO:0000318"/>
    <property type="project" value="GO_Central"/>
</dbReference>
<keyword evidence="5 6" id="KW-0067">ATP-binding</keyword>
<organism evidence="9 10">
    <name type="scientific">Spinacia oleracea</name>
    <name type="common">Spinach</name>
    <dbReference type="NCBI Taxonomy" id="3562"/>
    <lineage>
        <taxon>Eukaryota</taxon>
        <taxon>Viridiplantae</taxon>
        <taxon>Streptophyta</taxon>
        <taxon>Embryophyta</taxon>
        <taxon>Tracheophyta</taxon>
        <taxon>Spermatophyta</taxon>
        <taxon>Magnoliopsida</taxon>
        <taxon>eudicotyledons</taxon>
        <taxon>Gunneridae</taxon>
        <taxon>Pentapetalae</taxon>
        <taxon>Caryophyllales</taxon>
        <taxon>Chenopodiaceae</taxon>
        <taxon>Chenopodioideae</taxon>
        <taxon>Anserineae</taxon>
        <taxon>Spinacia</taxon>
    </lineage>
</organism>
<dbReference type="GO" id="GO:0000285">
    <property type="term" value="F:1-phosphatidylinositol-3-phosphate 5-kinase activity"/>
    <property type="evidence" value="ECO:0000318"/>
    <property type="project" value="GO_Central"/>
</dbReference>
<sequence length="1698" mass="190256">MCRFCSESHDQMEPNDNQEQLGLSGEDHVTSSTSHAMNPEQGSLPKDPSSTLESPLPGPTKSLTSCESFASISSEYSVDNNPFDDGHSREDGSGSEIVQEDPRFRLYNVKENHKPGQDVVMLEKLVVDSHVENNDDSTNSDESSDEVDELSPTFYERKEIWDPPEAEDKNDDIANSVGDDVEEYANPNSSEFGNPRLKEIELAREKVKNEKFKDLVSQLLRKLGVEICDEKEENWVDIVTDLAWQAATFVEPGVTEGKAMDPFGYVKIKCVAAGSRRESRLIEGLVFKKHAAHKNMITKYTNPRLLLIQGMLGPSSVSSGLASFSSLISEDKVNCDELIKNLKACQPNVILVEKSASRAVMEQIVQVGLAATLVLDMKLNRLERIARCINSPILSSDVTFNQELKHCTELYFEKFVEEHTIVGEGGKKPSKTLMFVVGSPTRLGCTILLKGSHAEELKKVKCVVQCAVVMAYHFLLETSFLLDQNSMFSTIASGKAADNSPAYEGDSSADGVQISSGDDWESSYVQKPTAEDVLVSNELQEEESCHVKEFTAEDAEITSLNGFHDKVPHNMQLEADGSYTLSVASRSFSHAMEKVSTLSPATYEHMSTFTDLIGREPEAQTAVSIPVSSTEEPSERCDIETKNEGKEDKSLDNDSEQKDNSSVADGEAKGPTDDGAESISAKDEINSVLDSESILVLKTSRNALKGTICEQSHFSHIKFYRNFDAPLGKFLRDNLFNQAFKCEACTQRPEAHIYYYAHHSKQLTIRVKQLGDKHLPRKTEEKLWMWSRCSKCEPDEEKATKRVLISDAARCLSFGKFLELSFSSHSSFNRLASCGHCFQKDFLYFFGLGSMVAMFQYSRVAIYSVSVPAQKMKFNSSIDRDWLRPEISKVYTTGLLLFKELENHLNNLESRFSGWNLVLNGYSKGFADIVDILKLERSEFEENFKDTNEDTHDSVYKLVSLNRLRWEILLEACVWDRRLQSLLSSSQSIVTDINEVAQRKTGLKEDGSPREVAEESKTAAETVKMVLEEHRSGSECEATRKLDDQAMQGEVEVDSEKEHNDGTVEATTKVVERQTELNNGCASEVGVQRAENSHLDVKIEGIEYISHGDDKTSDNCNDVEVEIEMVAEAENMSVKEPSSEGGLVEQNLKTFPIVSCISLSQESNGSTNLPSDLHPNDGSTQQDTVSPPDHFSEDRSIFIESEKENSSLSDDTEASETLNSPLLKLDSPWWNPFGQTRVECMEDLLEGRPSRFGHLPKFELLHSPDFLPTVSQVIIEEGSRIHMPLRDGDLINIVSDFDGEISSCVACALAAIEVSAPPASNSDESASLKRAISEPWPLSSFHDPDLIHSSPSMTFTESHLSSLDGLNRFDSLVSYRRVYNEVTLGIDKYPMKGKYSVIIIHPNEFRSLRDRCCPSESDYIASLSRCKIWDAKGGKSKSIFAKTLDDRLIVKEIKKTEFDSFMKFASAYFQHMKESVYSGNQTCLAKILGIYQVTIRNPKSGKETKHDLMVQENLSFGRNMIRQYDLKGALHARFTATADGAGEVLLDQNFVNDMNSSPLYVGQKAKRLLQRAVWNDTTFLNNIEVMDYSLLVGVDRKSRELVCGIIDYLRQYTWDKQLETWVKSSLVPKNVLPTIISPHEYKKRFRKFMDTHFLTVPDHWCSHRSSNPCKLCGVKVHDSSVIKSEKPEEELNGVQTHD</sequence>
<reference evidence="10" key="2">
    <citation type="submission" date="2025-08" db="UniProtKB">
        <authorList>
            <consortium name="RefSeq"/>
        </authorList>
    </citation>
    <scope>IDENTIFICATION</scope>
    <source>
        <tissue evidence="10">Leaf</tissue>
    </source>
</reference>
<dbReference type="InterPro" id="IPR002498">
    <property type="entry name" value="PInositol-4-P-4/5-kinase_core"/>
</dbReference>